<comment type="caution">
    <text evidence="2">The sequence shown here is derived from an EMBL/GenBank/DDBJ whole genome shotgun (WGS) entry which is preliminary data.</text>
</comment>
<accession>A0A820PLE9</accession>
<feature type="non-terminal residue" evidence="2">
    <location>
        <position position="1"/>
    </location>
</feature>
<gene>
    <name evidence="2" type="ORF">JBS370_LOCUS43555</name>
</gene>
<feature type="region of interest" description="Disordered" evidence="1">
    <location>
        <begin position="19"/>
        <end position="56"/>
    </location>
</feature>
<dbReference type="InterPro" id="IPR036856">
    <property type="entry name" value="Ald_Oxase/Xan_DH_a/b_sf"/>
</dbReference>
<evidence type="ECO:0000313" key="2">
    <source>
        <dbReference type="EMBL" id="CAF4404972.1"/>
    </source>
</evidence>
<dbReference type="EMBL" id="CAJOBD010068571">
    <property type="protein sequence ID" value="CAF4404972.1"/>
    <property type="molecule type" value="Genomic_DNA"/>
</dbReference>
<organism evidence="2 3">
    <name type="scientific">Rotaria sordida</name>
    <dbReference type="NCBI Taxonomy" id="392033"/>
    <lineage>
        <taxon>Eukaryota</taxon>
        <taxon>Metazoa</taxon>
        <taxon>Spiralia</taxon>
        <taxon>Gnathifera</taxon>
        <taxon>Rotifera</taxon>
        <taxon>Eurotatoria</taxon>
        <taxon>Bdelloidea</taxon>
        <taxon>Philodinida</taxon>
        <taxon>Philodinidae</taxon>
        <taxon>Rotaria</taxon>
    </lineage>
</organism>
<evidence type="ECO:0000256" key="1">
    <source>
        <dbReference type="SAM" id="MobiDB-lite"/>
    </source>
</evidence>
<dbReference type="AlphaFoldDB" id="A0A820PLE9"/>
<evidence type="ECO:0000313" key="3">
    <source>
        <dbReference type="Proteomes" id="UP000663836"/>
    </source>
</evidence>
<dbReference type="Proteomes" id="UP000663836">
    <property type="component" value="Unassembled WGS sequence"/>
</dbReference>
<protein>
    <submittedName>
        <fullName evidence="2">Uncharacterized protein</fullName>
    </submittedName>
</protein>
<dbReference type="SUPFAM" id="SSF54665">
    <property type="entry name" value="CO dehydrogenase molybdoprotein N-domain-like"/>
    <property type="match status" value="1"/>
</dbReference>
<proteinExistence type="predicted"/>
<feature type="compositionally biased region" description="Polar residues" evidence="1">
    <location>
        <begin position="46"/>
        <end position="56"/>
    </location>
</feature>
<sequence>QLSVDPKELSAAHSYHRAVSHGQQIIPERPNSQKVVGTSLPHRSAYLQTTGEAKYT</sequence>
<name>A0A820PLE9_9BILA</name>
<reference evidence="2" key="1">
    <citation type="submission" date="2021-02" db="EMBL/GenBank/DDBJ databases">
        <authorList>
            <person name="Nowell W R."/>
        </authorList>
    </citation>
    <scope>NUCLEOTIDE SEQUENCE</scope>
</reference>
<feature type="non-terminal residue" evidence="2">
    <location>
        <position position="56"/>
    </location>
</feature>